<evidence type="ECO:0000313" key="3">
    <source>
        <dbReference type="Proteomes" id="UP000010422"/>
    </source>
</evidence>
<accession>L0P8E6</accession>
<name>L0P8E6_PNEJI</name>
<organism evidence="3">
    <name type="scientific">Pneumocystis jirovecii</name>
    <name type="common">Human pneumocystis pneumonia agent</name>
    <dbReference type="NCBI Taxonomy" id="42068"/>
    <lineage>
        <taxon>Eukaryota</taxon>
        <taxon>Fungi</taxon>
        <taxon>Dikarya</taxon>
        <taxon>Ascomycota</taxon>
        <taxon>Taphrinomycotina</taxon>
        <taxon>Pneumocystomycetes</taxon>
        <taxon>Pneumocystaceae</taxon>
        <taxon>Pneumocystis</taxon>
    </lineage>
</organism>
<evidence type="ECO:0000256" key="1">
    <source>
        <dbReference type="SAM" id="Phobius"/>
    </source>
</evidence>
<gene>
    <name evidence="2" type="ORF">PNEJI1_001314</name>
</gene>
<keyword evidence="1" id="KW-1133">Transmembrane helix</keyword>
<dbReference type="AlphaFoldDB" id="L0P8E6"/>
<comment type="caution">
    <text evidence="2">The sequence shown here is derived from an EMBL/GenBank/DDBJ whole genome shotgun (WGS) entry which is preliminary data.</text>
</comment>
<dbReference type="VEuPathDB" id="FungiDB:PNEJI1_001314"/>
<evidence type="ECO:0000313" key="2">
    <source>
        <dbReference type="EMBL" id="CCJ28671.1"/>
    </source>
</evidence>
<dbReference type="InParanoid" id="L0P8E6"/>
<keyword evidence="1" id="KW-0472">Membrane</keyword>
<proteinExistence type="predicted"/>
<keyword evidence="1" id="KW-0812">Transmembrane</keyword>
<feature type="transmembrane region" description="Helical" evidence="1">
    <location>
        <begin position="68"/>
        <end position="87"/>
    </location>
</feature>
<dbReference type="EMBL" id="CAKM01000108">
    <property type="protein sequence ID" value="CCJ28671.1"/>
    <property type="molecule type" value="Genomic_DNA"/>
</dbReference>
<reference evidence="2 3" key="1">
    <citation type="journal article" date="2012" name="MBio">
        <title>De novo assembly of the Pneumocystis jirovecii genome from a single bronchoalveolar lavage fluid specimen from a patient.</title>
        <authorList>
            <person name="Cisse O.H."/>
            <person name="Pagni M."/>
            <person name="Hauser P.M."/>
        </authorList>
    </citation>
    <scope>NUCLEOTIDE SEQUENCE [LARGE SCALE GENOMIC DNA]</scope>
    <source>
        <strain evidence="2 3">SE8</strain>
    </source>
</reference>
<dbReference type="Proteomes" id="UP000010422">
    <property type="component" value="Unassembled WGS sequence"/>
</dbReference>
<sequence>MIIIERVSKREYRISNGSKEQEESLKAFEIPSKTCLRTKIMSDLVFSSLLSDVDAHNEIITDIAQFEALNLFLICMFSEGLIVPYGITSYNK</sequence>
<protein>
    <submittedName>
        <fullName evidence="2">Uncharacterized protein</fullName>
    </submittedName>
</protein>